<accession>A0A8I0MZ77</accession>
<dbReference type="RefSeq" id="WP_128731800.1">
    <property type="nucleotide sequence ID" value="NZ_AQHF01000028.1"/>
</dbReference>
<comment type="caution">
    <text evidence="1">The sequence shown here is derived from an EMBL/GenBank/DDBJ whole genome shotgun (WGS) entry which is preliminary data.</text>
</comment>
<organism evidence="1 2">
    <name type="scientific">Pseudoalteromonas peptidolytica F12-50-A1</name>
    <dbReference type="NCBI Taxonomy" id="1315280"/>
    <lineage>
        <taxon>Bacteria</taxon>
        <taxon>Pseudomonadati</taxon>
        <taxon>Pseudomonadota</taxon>
        <taxon>Gammaproteobacteria</taxon>
        <taxon>Alteromonadales</taxon>
        <taxon>Pseudoalteromonadaceae</taxon>
        <taxon>Pseudoalteromonas</taxon>
    </lineage>
</organism>
<proteinExistence type="predicted"/>
<dbReference type="EMBL" id="AQHF01000028">
    <property type="protein sequence ID" value="MBE0347830.1"/>
    <property type="molecule type" value="Genomic_DNA"/>
</dbReference>
<dbReference type="AlphaFoldDB" id="A0A8I0MZ77"/>
<evidence type="ECO:0000313" key="2">
    <source>
        <dbReference type="Proteomes" id="UP000660708"/>
    </source>
</evidence>
<reference evidence="1 2" key="1">
    <citation type="submission" date="2015-06" db="EMBL/GenBank/DDBJ databases">
        <title>Genome sequence of Pseudoalteromonas peptidolytica.</title>
        <authorList>
            <person name="Xie B.-B."/>
            <person name="Rong J.-C."/>
            <person name="Qin Q.-L."/>
            <person name="Zhang Y.-Z."/>
        </authorList>
    </citation>
    <scope>NUCLEOTIDE SEQUENCE [LARGE SCALE GENOMIC DNA]</scope>
    <source>
        <strain evidence="1 2">F12-50-A1</strain>
    </source>
</reference>
<keyword evidence="2" id="KW-1185">Reference proteome</keyword>
<sequence length="798" mass="83885">MANYPIFHGITLANSATFENLVIESLASDPQGASEGRVWYNSAEKQFKASITDEGGALTTIAFQTTQEFTDFLAALASQEAGNSGASKVGYEGKQGSNAKFSAQASTLDNIIGAIIDAVDADKQALADLGAQNAGLGTNKIGYEGKAGGLGEFSIAPTTLKAALDAMVDQIDINKAASKVSSEAIQAELDKTQAAAGLSESGDYTPSTGANYLKSEDFTNASKVPSLAAADELLDDAIKSLTDTVQSNKVAAEQADDLKLNIAGGVMTGALDMGTNPISSAHVPTQPNHLVNLKYIDGMRAGLDVRESVRVATTAPIANLGGDIQDNGDNSYQIDGVTLVSGDRVLIKNSASQNGTDSPSAIYNGIYVVTISEVSDQTTEAKAEFERAIDADGTPDGEVTNGMHTFIEEGATYANAGFVLGTPNPISLETTELTFVQFSGAGQLTAGAGIQKDGNTLFLNFGAGVKESPTDEIGIDFGDGLFTTEDGSTESDASAAKLQIKIDGDTLEKSNAGLKVSATFQDSVNAIANELNATQIAAGLEADGRYIADSETNYLTAVTSLKTADKALDDAIKAVDERLSSESEAHNNARQALQLELDKTQVGTGLELDGSYKQATDSNYLNTATSVHDASLLLDSALKAVSSELVAEKIARENADNAIKQGAGLSADGSMQSVDSYTYIKDTTSLFGAITKLDVEMASELGGVRSNITNVVNQVNDNVYFELSQNKLMQHKIEHNLNSEYVDVMVWVERGEGEDARFYNDITMVKQESDNVVMIYLTEAARVKVSVQAVRKLADPTA</sequence>
<name>A0A8I0MZ77_9GAMM</name>
<protein>
    <submittedName>
        <fullName evidence="1">Uncharacterized protein</fullName>
    </submittedName>
</protein>
<dbReference type="Proteomes" id="UP000660708">
    <property type="component" value="Unassembled WGS sequence"/>
</dbReference>
<gene>
    <name evidence="1" type="ORF">PPEP_a4192</name>
</gene>
<evidence type="ECO:0000313" key="1">
    <source>
        <dbReference type="EMBL" id="MBE0347830.1"/>
    </source>
</evidence>